<dbReference type="AlphaFoldDB" id="A0A1V6PX39"/>
<evidence type="ECO:0000256" key="1">
    <source>
        <dbReference type="SAM" id="Phobius"/>
    </source>
</evidence>
<keyword evidence="1" id="KW-1133">Transmembrane helix</keyword>
<keyword evidence="1" id="KW-0472">Membrane</keyword>
<proteinExistence type="predicted"/>
<organism evidence="2 3">
    <name type="scientific">Penicillium solitum</name>
    <dbReference type="NCBI Taxonomy" id="60172"/>
    <lineage>
        <taxon>Eukaryota</taxon>
        <taxon>Fungi</taxon>
        <taxon>Dikarya</taxon>
        <taxon>Ascomycota</taxon>
        <taxon>Pezizomycotina</taxon>
        <taxon>Eurotiomycetes</taxon>
        <taxon>Eurotiomycetidae</taxon>
        <taxon>Eurotiales</taxon>
        <taxon>Aspergillaceae</taxon>
        <taxon>Penicillium</taxon>
    </lineage>
</organism>
<feature type="non-terminal residue" evidence="2">
    <location>
        <position position="1"/>
    </location>
</feature>
<reference evidence="3" key="1">
    <citation type="journal article" date="2017" name="Nat. Microbiol.">
        <title>Global analysis of biosynthetic gene clusters reveals vast potential of secondary metabolite production in Penicillium species.</title>
        <authorList>
            <person name="Nielsen J.C."/>
            <person name="Grijseels S."/>
            <person name="Prigent S."/>
            <person name="Ji B."/>
            <person name="Dainat J."/>
            <person name="Nielsen K.F."/>
            <person name="Frisvad J.C."/>
            <person name="Workman M."/>
            <person name="Nielsen J."/>
        </authorList>
    </citation>
    <scope>NUCLEOTIDE SEQUENCE [LARGE SCALE GENOMIC DNA]</scope>
    <source>
        <strain evidence="3">IBT 29525</strain>
    </source>
</reference>
<accession>A0A1V6PX39</accession>
<keyword evidence="3" id="KW-1185">Reference proteome</keyword>
<keyword evidence="1" id="KW-0812">Transmembrane</keyword>
<gene>
    <name evidence="2" type="ORF">PENSOL_c215G10979</name>
</gene>
<name>A0A1V6PX39_9EURO</name>
<comment type="caution">
    <text evidence="2">The sequence shown here is derived from an EMBL/GenBank/DDBJ whole genome shotgun (WGS) entry which is preliminary data.</text>
</comment>
<evidence type="ECO:0000313" key="2">
    <source>
        <dbReference type="EMBL" id="OQD81533.1"/>
    </source>
</evidence>
<protein>
    <submittedName>
        <fullName evidence="2">Uncharacterized protein</fullName>
    </submittedName>
</protein>
<dbReference type="Proteomes" id="UP000191612">
    <property type="component" value="Unassembled WGS sequence"/>
</dbReference>
<dbReference type="EMBL" id="MDYO01000214">
    <property type="protein sequence ID" value="OQD81533.1"/>
    <property type="molecule type" value="Genomic_DNA"/>
</dbReference>
<feature type="non-terminal residue" evidence="2">
    <location>
        <position position="108"/>
    </location>
</feature>
<feature type="transmembrane region" description="Helical" evidence="1">
    <location>
        <begin position="25"/>
        <end position="46"/>
    </location>
</feature>
<evidence type="ECO:0000313" key="3">
    <source>
        <dbReference type="Proteomes" id="UP000191612"/>
    </source>
</evidence>
<sequence length="108" mass="11145">GILAACGHVSSGACAISFASGAGAVLFVALAASGCFLAFAAICRSASSLPTKPRRFVGVPIDHFASVKWMANVYTFSPKPMLTARRRPQLVGVIDEGVDKAATVHQVP</sequence>